<organism evidence="7 8">
    <name type="scientific">Nocardioides currus</name>
    <dbReference type="NCBI Taxonomy" id="2133958"/>
    <lineage>
        <taxon>Bacteria</taxon>
        <taxon>Bacillati</taxon>
        <taxon>Actinomycetota</taxon>
        <taxon>Actinomycetes</taxon>
        <taxon>Propionibacteriales</taxon>
        <taxon>Nocardioidaceae</taxon>
        <taxon>Nocardioides</taxon>
    </lineage>
</organism>
<dbReference type="Proteomes" id="UP000244867">
    <property type="component" value="Unassembled WGS sequence"/>
</dbReference>
<sequence>MSRIPAVAAALSLGVLLTACTENAAPADEGDARSITVESSADACDLSAVEAPAGKLTFSVKNTGTDVTEFYLLAPDGLRIVSEVENIGPGLTRDLTVVTPEGDYITACKPGMVGDGIRADFTATKSDEAVDVSAGDTELVDQALTNYAAYVGDQTDQLVAKTQEFVDAYKAGDDEAARAIYPVARTHWERIETVAESFGDLDPMMDAREADLAPGDTWTGWHRMEKDLWPARAEDYTPLGAKARAKFADDLMANTEELATRVPDLTYTVDQIANGSRGLLDEVATGKVTGEEEYWSRTDLYDFQANVDGAKVAFDGLKPIVEKNDAALADQITSRFEELQALLDETREGDGFVSYDELTQDQVRQLSDAVNALSEPLSKLAAAVV</sequence>
<gene>
    <name evidence="7" type="ORF">C7S10_10610</name>
</gene>
<dbReference type="Pfam" id="PF13473">
    <property type="entry name" value="Cupredoxin_1"/>
    <property type="match status" value="1"/>
</dbReference>
<dbReference type="PROSITE" id="PS51257">
    <property type="entry name" value="PROKAR_LIPOPROTEIN"/>
    <property type="match status" value="1"/>
</dbReference>
<dbReference type="InterPro" id="IPR053377">
    <property type="entry name" value="Iron_uptake_EfeM/EfeO"/>
</dbReference>
<dbReference type="InterPro" id="IPR050894">
    <property type="entry name" value="EfeM/EfeO_iron_uptake"/>
</dbReference>
<dbReference type="NCBIfam" id="NF041757">
    <property type="entry name" value="EfeO"/>
    <property type="match status" value="1"/>
</dbReference>
<dbReference type="PANTHER" id="PTHR39192:SF1">
    <property type="entry name" value="IRON UPTAKE SYSTEM COMPONENT EFEO"/>
    <property type="match status" value="1"/>
</dbReference>
<feature type="signal peptide" evidence="4">
    <location>
        <begin position="1"/>
        <end position="24"/>
    </location>
</feature>
<evidence type="ECO:0000256" key="3">
    <source>
        <dbReference type="ARBA" id="ARBA00022729"/>
    </source>
</evidence>
<feature type="chain" id="PRO_5015356595" evidence="4">
    <location>
        <begin position="25"/>
        <end position="385"/>
    </location>
</feature>
<dbReference type="Pfam" id="PF09375">
    <property type="entry name" value="Peptidase_M75"/>
    <property type="match status" value="1"/>
</dbReference>
<dbReference type="Gene3D" id="1.20.1420.20">
    <property type="entry name" value="M75 peptidase, HXXE motif"/>
    <property type="match status" value="1"/>
</dbReference>
<accession>A0A2R7YX22</accession>
<evidence type="ECO:0000256" key="1">
    <source>
        <dbReference type="ARBA" id="ARBA00004418"/>
    </source>
</evidence>
<dbReference type="InterPro" id="IPR034981">
    <property type="entry name" value="Imelysin-like_EfeO/Algp7"/>
</dbReference>
<evidence type="ECO:0000313" key="7">
    <source>
        <dbReference type="EMBL" id="PUA80854.1"/>
    </source>
</evidence>
<reference evidence="7 8" key="1">
    <citation type="submission" date="2018-03" db="EMBL/GenBank/DDBJ databases">
        <authorList>
            <person name="Keele B.F."/>
        </authorList>
    </citation>
    <scope>NUCLEOTIDE SEQUENCE [LARGE SCALE GENOMIC DNA]</scope>
    <source>
        <strain evidence="7 8">IB-3</strain>
    </source>
</reference>
<evidence type="ECO:0000313" key="8">
    <source>
        <dbReference type="Proteomes" id="UP000244867"/>
    </source>
</evidence>
<dbReference type="OrthoDB" id="7348379at2"/>
<dbReference type="InterPro" id="IPR038352">
    <property type="entry name" value="Imelysin_sf"/>
</dbReference>
<name>A0A2R7YX22_9ACTN</name>
<dbReference type="PANTHER" id="PTHR39192">
    <property type="entry name" value="IRON UPTAKE SYSTEM COMPONENT EFEO"/>
    <property type="match status" value="1"/>
</dbReference>
<evidence type="ECO:0000256" key="2">
    <source>
        <dbReference type="ARBA" id="ARBA00005989"/>
    </source>
</evidence>
<dbReference type="GO" id="GO:0042597">
    <property type="term" value="C:periplasmic space"/>
    <property type="evidence" value="ECO:0007669"/>
    <property type="project" value="UniProtKB-SubCell"/>
</dbReference>
<dbReference type="EMBL" id="PYXZ01000004">
    <property type="protein sequence ID" value="PUA80854.1"/>
    <property type="molecule type" value="Genomic_DNA"/>
</dbReference>
<evidence type="ECO:0000256" key="4">
    <source>
        <dbReference type="SAM" id="SignalP"/>
    </source>
</evidence>
<protein>
    <submittedName>
        <fullName evidence="7">PbrT family lead (Pb2+) uptake porter</fullName>
    </submittedName>
</protein>
<dbReference type="InterPro" id="IPR018976">
    <property type="entry name" value="Imelysin-like"/>
</dbReference>
<keyword evidence="3 4" id="KW-0732">Signal</keyword>
<feature type="domain" description="EfeO-type cupredoxin-like" evidence="6">
    <location>
        <begin position="13"/>
        <end position="112"/>
    </location>
</feature>
<evidence type="ECO:0000259" key="6">
    <source>
        <dbReference type="Pfam" id="PF13473"/>
    </source>
</evidence>
<dbReference type="RefSeq" id="WP_108344423.1">
    <property type="nucleotide sequence ID" value="NZ_PYXZ01000004.1"/>
</dbReference>
<comment type="caution">
    <text evidence="7">The sequence shown here is derived from an EMBL/GenBank/DDBJ whole genome shotgun (WGS) entry which is preliminary data.</text>
</comment>
<evidence type="ECO:0000259" key="5">
    <source>
        <dbReference type="Pfam" id="PF09375"/>
    </source>
</evidence>
<dbReference type="InterPro" id="IPR028096">
    <property type="entry name" value="EfeO_Cupredoxin"/>
</dbReference>
<keyword evidence="8" id="KW-1185">Reference proteome</keyword>
<comment type="subcellular location">
    <subcellularLocation>
        <location evidence="1">Periplasm</location>
    </subcellularLocation>
</comment>
<feature type="domain" description="Imelysin-like" evidence="5">
    <location>
        <begin position="143"/>
        <end position="380"/>
    </location>
</feature>
<proteinExistence type="inferred from homology"/>
<dbReference type="CDD" id="cd14656">
    <property type="entry name" value="Imelysin-like_EfeO"/>
    <property type="match status" value="1"/>
</dbReference>
<dbReference type="AlphaFoldDB" id="A0A2R7YX22"/>
<comment type="similarity">
    <text evidence="2">Belongs to the EfeM/EfeO family.</text>
</comment>